<dbReference type="STRING" id="2052828.ATO67_18100"/>
<dbReference type="RefSeq" id="WP_067652519.1">
    <property type="nucleotide sequence ID" value="NZ_KQ961034.1"/>
</dbReference>
<sequence length="99" mass="11339">MGSSINRARRGLFKLMMRLPSRRDELRILWPQDDPFVALCEAYDDATDTLERLVVRPLPGEFGLVAEYQAVCRDLETDVEQRCRAARLQPRSETPGSDT</sequence>
<gene>
    <name evidence="1" type="ORF">ATO67_18100</name>
</gene>
<comment type="caution">
    <text evidence="1">The sequence shown here is derived from an EMBL/GenBank/DDBJ whole genome shotgun (WGS) entry which is preliminary data.</text>
</comment>
<protein>
    <submittedName>
        <fullName evidence="1">Uncharacterized protein</fullName>
    </submittedName>
</protein>
<accession>A0A135P817</accession>
<name>A0A135P817_9HYPH</name>
<reference evidence="1 2" key="1">
    <citation type="submission" date="2015-11" db="EMBL/GenBank/DDBJ databases">
        <title>Draft genome sequence of Agrobacterium sp. R89-1.</title>
        <authorList>
            <person name="Zahradnik J."/>
            <person name="Kyslikova E."/>
            <person name="Palyzova A."/>
            <person name="Kyslik P."/>
        </authorList>
    </citation>
    <scope>NUCLEOTIDE SEQUENCE [LARGE SCALE GENOMIC DNA]</scope>
    <source>
        <strain evidence="1 2">R89-1</strain>
    </source>
</reference>
<dbReference type="EMBL" id="LNUW01000004">
    <property type="protein sequence ID" value="KXG87563.1"/>
    <property type="molecule type" value="Genomic_DNA"/>
</dbReference>
<evidence type="ECO:0000313" key="1">
    <source>
        <dbReference type="EMBL" id="KXG87563.1"/>
    </source>
</evidence>
<evidence type="ECO:0000313" key="2">
    <source>
        <dbReference type="Proteomes" id="UP000070498"/>
    </source>
</evidence>
<dbReference type="Proteomes" id="UP000070498">
    <property type="component" value="Unassembled WGS sequence"/>
</dbReference>
<dbReference type="OrthoDB" id="8420657at2"/>
<organism evidence="1 2">
    <name type="scientific">Agrobacterium bohemicum</name>
    <dbReference type="NCBI Taxonomy" id="2052828"/>
    <lineage>
        <taxon>Bacteria</taxon>
        <taxon>Pseudomonadati</taxon>
        <taxon>Pseudomonadota</taxon>
        <taxon>Alphaproteobacteria</taxon>
        <taxon>Hyphomicrobiales</taxon>
        <taxon>Rhizobiaceae</taxon>
        <taxon>Rhizobium/Agrobacterium group</taxon>
        <taxon>Agrobacterium</taxon>
    </lineage>
</organism>
<keyword evidence="2" id="KW-1185">Reference proteome</keyword>
<proteinExistence type="predicted"/>
<dbReference type="AlphaFoldDB" id="A0A135P817"/>